<protein>
    <recommendedName>
        <fullName evidence="3">Arrestin C-terminal-like domain-containing protein</fullName>
    </recommendedName>
</protein>
<evidence type="ECO:0000256" key="1">
    <source>
        <dbReference type="ARBA" id="ARBA00005298"/>
    </source>
</evidence>
<evidence type="ECO:0000313" key="4">
    <source>
        <dbReference type="EMBL" id="KAG5679990.1"/>
    </source>
</evidence>
<dbReference type="Proteomes" id="UP001107558">
    <property type="component" value="Chromosome 1"/>
</dbReference>
<dbReference type="InterPro" id="IPR050357">
    <property type="entry name" value="Arrestin_domain-protein"/>
</dbReference>
<dbReference type="AlphaFoldDB" id="A0A9J6CEE1"/>
<dbReference type="SMART" id="SM01017">
    <property type="entry name" value="Arrestin_C"/>
    <property type="match status" value="1"/>
</dbReference>
<reference evidence="4" key="1">
    <citation type="submission" date="2021-03" db="EMBL/GenBank/DDBJ databases">
        <title>Chromosome level genome of the anhydrobiotic midge Polypedilum vanderplanki.</title>
        <authorList>
            <person name="Yoshida Y."/>
            <person name="Kikawada T."/>
            <person name="Gusev O."/>
        </authorList>
    </citation>
    <scope>NUCLEOTIDE SEQUENCE</scope>
    <source>
        <strain evidence="4">NIAS01</strain>
        <tissue evidence="4">Whole body or cell culture</tissue>
    </source>
</reference>
<comment type="caution">
    <text evidence="4">The sequence shown here is derived from an EMBL/GenBank/DDBJ whole genome shotgun (WGS) entry which is preliminary data.</text>
</comment>
<dbReference type="GO" id="GO:0005737">
    <property type="term" value="C:cytoplasm"/>
    <property type="evidence" value="ECO:0007669"/>
    <property type="project" value="TreeGrafter"/>
</dbReference>
<dbReference type="Gene3D" id="2.60.40.640">
    <property type="match status" value="2"/>
</dbReference>
<sequence>MVKGSSISISLDNSNAIYYPGQNISGTVDLRVTETIKKARGLRLLIEGKSTCEWSESAGKSTRKFRGEEIHLQIIKYLFGDKDDDPMEIPAGIHCYKFSFQLPADLPYSVEGEFGNIRYKVEATLDIPWSLIDTNDKVSFVVARNEDLNQFPDLRLAQEIEEIKKFCWGICDSNPLIIKVRLPKTGYGLGENIIMTIEYNNMSKHNVERTEITLSRKDKFICSDPVKKDRSTKTRITATIAKGVSRNSSIRFEHALEIPQILMTTNRRYSQVFQITYELKIVVVTDGCSSSPVLKMPITIGTVGIRDVPFISIN</sequence>
<proteinExistence type="inferred from homology"/>
<dbReference type="PANTHER" id="PTHR11188:SF176">
    <property type="entry name" value="ARRESTIN DOMAIN-CONTAINING PROTEIN 1"/>
    <property type="match status" value="1"/>
</dbReference>
<evidence type="ECO:0000259" key="3">
    <source>
        <dbReference type="SMART" id="SM01017"/>
    </source>
</evidence>
<name>A0A9J6CEE1_POLVA</name>
<dbReference type="Pfam" id="PF00339">
    <property type="entry name" value="Arrestin_N"/>
    <property type="match status" value="1"/>
</dbReference>
<evidence type="ECO:0000256" key="2">
    <source>
        <dbReference type="ARBA" id="ARBA00022606"/>
    </source>
</evidence>
<evidence type="ECO:0000313" key="5">
    <source>
        <dbReference type="Proteomes" id="UP001107558"/>
    </source>
</evidence>
<dbReference type="InterPro" id="IPR011022">
    <property type="entry name" value="Arrestin_C-like"/>
</dbReference>
<dbReference type="InterPro" id="IPR011021">
    <property type="entry name" value="Arrestin-like_N"/>
</dbReference>
<comment type="similarity">
    <text evidence="1">Belongs to the arrestin family.</text>
</comment>
<organism evidence="4 5">
    <name type="scientific">Polypedilum vanderplanki</name>
    <name type="common">Sleeping chironomid midge</name>
    <dbReference type="NCBI Taxonomy" id="319348"/>
    <lineage>
        <taxon>Eukaryota</taxon>
        <taxon>Metazoa</taxon>
        <taxon>Ecdysozoa</taxon>
        <taxon>Arthropoda</taxon>
        <taxon>Hexapoda</taxon>
        <taxon>Insecta</taxon>
        <taxon>Pterygota</taxon>
        <taxon>Neoptera</taxon>
        <taxon>Endopterygota</taxon>
        <taxon>Diptera</taxon>
        <taxon>Nematocera</taxon>
        <taxon>Chironomoidea</taxon>
        <taxon>Chironomidae</taxon>
        <taxon>Chironominae</taxon>
        <taxon>Polypedilum</taxon>
        <taxon>Polypedilum</taxon>
    </lineage>
</organism>
<dbReference type="SUPFAM" id="SSF81296">
    <property type="entry name" value="E set domains"/>
    <property type="match status" value="2"/>
</dbReference>
<dbReference type="OrthoDB" id="7784942at2759"/>
<feature type="domain" description="Arrestin C-terminal-like" evidence="3">
    <location>
        <begin position="172"/>
        <end position="305"/>
    </location>
</feature>
<dbReference type="EMBL" id="JADBJN010000001">
    <property type="protein sequence ID" value="KAG5679990.1"/>
    <property type="molecule type" value="Genomic_DNA"/>
</dbReference>
<gene>
    <name evidence="4" type="ORF">PVAND_009524</name>
</gene>
<dbReference type="InterPro" id="IPR014752">
    <property type="entry name" value="Arrestin-like_C"/>
</dbReference>
<dbReference type="PANTHER" id="PTHR11188">
    <property type="entry name" value="ARRESTIN DOMAIN CONTAINING PROTEIN"/>
    <property type="match status" value="1"/>
</dbReference>
<keyword evidence="2" id="KW-0716">Sensory transduction</keyword>
<dbReference type="InterPro" id="IPR014756">
    <property type="entry name" value="Ig_E-set"/>
</dbReference>
<dbReference type="GO" id="GO:0015031">
    <property type="term" value="P:protein transport"/>
    <property type="evidence" value="ECO:0007669"/>
    <property type="project" value="TreeGrafter"/>
</dbReference>
<dbReference type="Pfam" id="PF02752">
    <property type="entry name" value="Arrestin_C"/>
    <property type="match status" value="1"/>
</dbReference>
<accession>A0A9J6CEE1</accession>
<keyword evidence="5" id="KW-1185">Reference proteome</keyword>